<feature type="binding site" evidence="6">
    <location>
        <position position="91"/>
    </location>
    <ligand>
        <name>substrate</name>
    </ligand>
</feature>
<dbReference type="SUPFAM" id="SSF53223">
    <property type="entry name" value="Aminoacid dehydrogenase-like, N-terminal domain"/>
    <property type="match status" value="1"/>
</dbReference>
<proteinExistence type="inferred from homology"/>
<feature type="binding site" evidence="6">
    <location>
        <position position="241"/>
    </location>
    <ligand>
        <name>NAD(+)</name>
        <dbReference type="ChEBI" id="CHEBI:57540"/>
    </ligand>
</feature>
<dbReference type="EMBL" id="DYZA01000031">
    <property type="protein sequence ID" value="HJD96369.1"/>
    <property type="molecule type" value="Genomic_DNA"/>
</dbReference>
<accession>A0A921AUJ6</accession>
<dbReference type="PROSITE" id="PS00074">
    <property type="entry name" value="GLFV_DEHYDROGENASE"/>
    <property type="match status" value="1"/>
</dbReference>
<dbReference type="Gene3D" id="3.40.50.10860">
    <property type="entry name" value="Leucine Dehydrogenase, chain A, domain 1"/>
    <property type="match status" value="1"/>
</dbReference>
<dbReference type="GO" id="GO:0000166">
    <property type="term" value="F:nucleotide binding"/>
    <property type="evidence" value="ECO:0007669"/>
    <property type="project" value="UniProtKB-KW"/>
</dbReference>
<dbReference type="FunFam" id="3.40.50.10860:FF:000002">
    <property type="entry name" value="Glutamate dehydrogenase"/>
    <property type="match status" value="1"/>
</dbReference>
<dbReference type="FunFam" id="3.40.50.720:FF:000030">
    <property type="entry name" value="Glutamate dehydrogenase"/>
    <property type="match status" value="1"/>
</dbReference>
<evidence type="ECO:0000256" key="7">
    <source>
        <dbReference type="PIRSR" id="PIRSR000185-3"/>
    </source>
</evidence>
<dbReference type="Pfam" id="PF00208">
    <property type="entry name" value="ELFV_dehydrog"/>
    <property type="match status" value="1"/>
</dbReference>
<gene>
    <name evidence="10" type="primary">gdhA</name>
    <name evidence="10" type="ORF">K8W16_01810</name>
</gene>
<feature type="binding site" evidence="6">
    <location>
        <position position="384"/>
    </location>
    <ligand>
        <name>substrate</name>
    </ligand>
</feature>
<dbReference type="NCBIfam" id="NF006929">
    <property type="entry name" value="PRK09414.1"/>
    <property type="match status" value="1"/>
</dbReference>
<dbReference type="InterPro" id="IPR006095">
    <property type="entry name" value="Glu/Leu/Phe/Val/Trp_DH"/>
</dbReference>
<keyword evidence="6" id="KW-0547">Nucleotide-binding</keyword>
<reference evidence="10" key="1">
    <citation type="journal article" date="2021" name="PeerJ">
        <title>Extensive microbial diversity within the chicken gut microbiome revealed by metagenomics and culture.</title>
        <authorList>
            <person name="Gilroy R."/>
            <person name="Ravi A."/>
            <person name="Getino M."/>
            <person name="Pursley I."/>
            <person name="Horton D.L."/>
            <person name="Alikhan N.F."/>
            <person name="Baker D."/>
            <person name="Gharbi K."/>
            <person name="Hall N."/>
            <person name="Watson M."/>
            <person name="Adriaenssens E.M."/>
            <person name="Foster-Nyarko E."/>
            <person name="Jarju S."/>
            <person name="Secka A."/>
            <person name="Antonio M."/>
            <person name="Oren A."/>
            <person name="Chaudhuri R.R."/>
            <person name="La Ragione R."/>
            <person name="Hildebrand F."/>
            <person name="Pallen M.J."/>
        </authorList>
    </citation>
    <scope>NUCLEOTIDE SEQUENCE</scope>
    <source>
        <strain evidence="10">ChiGjej2B2-19336</strain>
    </source>
</reference>
<dbReference type="SMART" id="SM00839">
    <property type="entry name" value="ELFV_dehydrog"/>
    <property type="match status" value="1"/>
</dbReference>
<dbReference type="RefSeq" id="WP_304120635.1">
    <property type="nucleotide sequence ID" value="NZ_DYZA01000031.1"/>
</dbReference>
<dbReference type="GO" id="GO:0005829">
    <property type="term" value="C:cytosol"/>
    <property type="evidence" value="ECO:0007669"/>
    <property type="project" value="TreeGrafter"/>
</dbReference>
<dbReference type="InterPro" id="IPR050724">
    <property type="entry name" value="Glu_Leu_Phe_Val_DH"/>
</dbReference>
<dbReference type="FunFam" id="1.10.285.10:FF:000001">
    <property type="entry name" value="Glutamate dehydrogenase"/>
    <property type="match status" value="1"/>
</dbReference>
<dbReference type="InterPro" id="IPR006097">
    <property type="entry name" value="Glu/Leu/Phe/Val/Trp_DH_dimer"/>
</dbReference>
<dbReference type="Gene3D" id="1.10.285.10">
    <property type="entry name" value="Glutamate Dehydrogenase, chain A, domain 3"/>
    <property type="match status" value="2"/>
</dbReference>
<protein>
    <recommendedName>
        <fullName evidence="4">Glutamate dehydrogenase</fullName>
    </recommendedName>
</protein>
<sequence>MGNSYVRNVVESVRAKYPHQPEFLQAVEEVLLSMEPLFEKESKYEENAILERIVVPERLIEFRVAWTDDKGRIQVNNGYRVQFNSAIGPYKGGLRFHPSVNQSILKFLGFEQIFKNSLTGLAIGGAKGGSDFDPKGKSDAEVMRFCQAFMTELVRYVGALSDVPAGDIGVGGREIGYLFGQYKRLTSRFEGVLTGKGLKWGGSLARTEATGFGNVYFADNMLKAVGKEIEGKKAAVSGSGNVAIYTVKKLYQLGATPVTVSDSRGCIYQPAGINLEVLQQVKERERASLTRYAELCKDATYIPVADYPAGEHPVWNVGADLAFPSATQNEVTLADAKNLLSKGCILVSEGANMPSTLEATAEFQKAGICFGPAKCANAGGVATSQLEMEQNAGMTSWTFDEVDGKLKGIMAGIFKAAHDTAEEFGQPGNYVMGGNIAGFRKVADSMIEQGVM</sequence>
<keyword evidence="3 4" id="KW-0560">Oxidoreductase</keyword>
<dbReference type="InterPro" id="IPR046346">
    <property type="entry name" value="Aminoacid_DH-like_N_sf"/>
</dbReference>
<dbReference type="InterPro" id="IPR036291">
    <property type="entry name" value="NAD(P)-bd_dom_sf"/>
</dbReference>
<dbReference type="SUPFAM" id="SSF51735">
    <property type="entry name" value="NAD(P)-binding Rossmann-fold domains"/>
    <property type="match status" value="1"/>
</dbReference>
<dbReference type="Proteomes" id="UP000698963">
    <property type="component" value="Unassembled WGS sequence"/>
</dbReference>
<evidence type="ECO:0000256" key="3">
    <source>
        <dbReference type="ARBA" id="ARBA00023002"/>
    </source>
</evidence>
<evidence type="ECO:0000256" key="4">
    <source>
        <dbReference type="PIRNR" id="PIRNR000185"/>
    </source>
</evidence>
<feature type="domain" description="Glutamate/phenylalanine/leucine/valine/L-tryptophan dehydrogenase C-terminal" evidence="9">
    <location>
        <begin position="203"/>
        <end position="450"/>
    </location>
</feature>
<dbReference type="PANTHER" id="PTHR43571:SF1">
    <property type="entry name" value="NADP-SPECIFIC GLUTAMATE DEHYDROGENASE 1-RELATED"/>
    <property type="match status" value="1"/>
</dbReference>
<evidence type="ECO:0000313" key="10">
    <source>
        <dbReference type="EMBL" id="HJD96369.1"/>
    </source>
</evidence>
<feature type="active site" description="Proton donor" evidence="5">
    <location>
        <position position="127"/>
    </location>
</feature>
<dbReference type="PIRSF" id="PIRSF000185">
    <property type="entry name" value="Glu_DH"/>
    <property type="match status" value="1"/>
</dbReference>
<keyword evidence="6" id="KW-0520">NAD</keyword>
<dbReference type="GO" id="GO:0004354">
    <property type="term" value="F:glutamate dehydrogenase (NADP+) activity"/>
    <property type="evidence" value="ECO:0007669"/>
    <property type="project" value="TreeGrafter"/>
</dbReference>
<feature type="binding site" evidence="6">
    <location>
        <position position="166"/>
    </location>
    <ligand>
        <name>substrate</name>
    </ligand>
</feature>
<feature type="site" description="Important for catalysis" evidence="7">
    <location>
        <position position="167"/>
    </location>
</feature>
<evidence type="ECO:0000256" key="2">
    <source>
        <dbReference type="ARBA" id="ARBA00011643"/>
    </source>
</evidence>
<dbReference type="GO" id="GO:0006537">
    <property type="term" value="P:glutamate biosynthetic process"/>
    <property type="evidence" value="ECO:0007669"/>
    <property type="project" value="TreeGrafter"/>
</dbReference>
<comment type="subunit">
    <text evidence="2">Homohexamer.</text>
</comment>
<dbReference type="Gene3D" id="3.40.50.720">
    <property type="entry name" value="NAD(P)-binding Rossmann-like Domain"/>
    <property type="match status" value="1"/>
</dbReference>
<dbReference type="InterPro" id="IPR033524">
    <property type="entry name" value="Glu/Leu/Phe/Val_DH_AS"/>
</dbReference>
<evidence type="ECO:0000256" key="8">
    <source>
        <dbReference type="RuleBase" id="RU004417"/>
    </source>
</evidence>
<dbReference type="Pfam" id="PF02812">
    <property type="entry name" value="ELFV_dehydrog_N"/>
    <property type="match status" value="1"/>
</dbReference>
<evidence type="ECO:0000256" key="6">
    <source>
        <dbReference type="PIRSR" id="PIRSR000185-2"/>
    </source>
</evidence>
<dbReference type="PANTHER" id="PTHR43571">
    <property type="entry name" value="NADP-SPECIFIC GLUTAMATE DEHYDROGENASE 1-RELATED"/>
    <property type="match status" value="1"/>
</dbReference>
<name>A0A921AUJ6_9BACT</name>
<feature type="binding site" evidence="6">
    <location>
        <position position="115"/>
    </location>
    <ligand>
        <name>substrate</name>
    </ligand>
</feature>
<dbReference type="PRINTS" id="PR00082">
    <property type="entry name" value="GLFDHDRGNASE"/>
</dbReference>
<evidence type="ECO:0000256" key="1">
    <source>
        <dbReference type="ARBA" id="ARBA00006382"/>
    </source>
</evidence>
<comment type="caution">
    <text evidence="10">The sequence shown here is derived from an EMBL/GenBank/DDBJ whole genome shotgun (WGS) entry which is preliminary data.</text>
</comment>
<dbReference type="AlphaFoldDB" id="A0A921AUJ6"/>
<feature type="binding site" evidence="6">
    <location>
        <position position="112"/>
    </location>
    <ligand>
        <name>substrate</name>
    </ligand>
</feature>
<evidence type="ECO:0000259" key="9">
    <source>
        <dbReference type="SMART" id="SM00839"/>
    </source>
</evidence>
<comment type="similarity">
    <text evidence="1 4 8">Belongs to the Glu/Leu/Phe/Val dehydrogenases family.</text>
</comment>
<dbReference type="InterPro" id="IPR006096">
    <property type="entry name" value="Glu/Leu/Phe/Val/Trp_DH_C"/>
</dbReference>
<organism evidence="10 11">
    <name type="scientific">Mailhella massiliensis</name>
    <dbReference type="NCBI Taxonomy" id="1903261"/>
    <lineage>
        <taxon>Bacteria</taxon>
        <taxon>Pseudomonadati</taxon>
        <taxon>Thermodesulfobacteriota</taxon>
        <taxon>Desulfovibrionia</taxon>
        <taxon>Desulfovibrionales</taxon>
        <taxon>Desulfovibrionaceae</taxon>
        <taxon>Mailhella</taxon>
    </lineage>
</organism>
<reference evidence="10" key="2">
    <citation type="submission" date="2021-09" db="EMBL/GenBank/DDBJ databases">
        <authorList>
            <person name="Gilroy R."/>
        </authorList>
    </citation>
    <scope>NUCLEOTIDE SEQUENCE</scope>
    <source>
        <strain evidence="10">ChiGjej2B2-19336</strain>
    </source>
</reference>
<evidence type="ECO:0000256" key="5">
    <source>
        <dbReference type="PIRSR" id="PIRSR000185-1"/>
    </source>
</evidence>
<dbReference type="InterPro" id="IPR014362">
    <property type="entry name" value="Glu_DH"/>
</dbReference>
<feature type="binding site" evidence="6">
    <location>
        <position position="210"/>
    </location>
    <ligand>
        <name>NAD(+)</name>
        <dbReference type="ChEBI" id="CHEBI:57540"/>
    </ligand>
</feature>
<evidence type="ECO:0000313" key="11">
    <source>
        <dbReference type="Proteomes" id="UP000698963"/>
    </source>
</evidence>